<dbReference type="Pfam" id="PF00875">
    <property type="entry name" value="DNA_photolyase"/>
    <property type="match status" value="2"/>
</dbReference>
<dbReference type="InterPro" id="IPR006050">
    <property type="entry name" value="DNA_photolyase_N"/>
</dbReference>
<dbReference type="GO" id="GO:0003677">
    <property type="term" value="F:DNA binding"/>
    <property type="evidence" value="ECO:0007669"/>
    <property type="project" value="TreeGrafter"/>
</dbReference>
<dbReference type="Pfam" id="PF03441">
    <property type="entry name" value="FAD_binding_7"/>
    <property type="match status" value="2"/>
</dbReference>
<comment type="cofactor">
    <cofactor evidence="4">
        <name>FAD</name>
        <dbReference type="ChEBI" id="CHEBI:57692"/>
    </cofactor>
    <text evidence="4">Binds 1 FAD per subunit.</text>
</comment>
<dbReference type="GO" id="GO:0005634">
    <property type="term" value="C:nucleus"/>
    <property type="evidence" value="ECO:0007669"/>
    <property type="project" value="TreeGrafter"/>
</dbReference>
<feature type="domain" description="Photolyase/cryptochrome alpha/beta" evidence="6">
    <location>
        <begin position="107"/>
        <end position="242"/>
    </location>
</feature>
<evidence type="ECO:0000256" key="4">
    <source>
        <dbReference type="PIRSR" id="PIRSR602081-1"/>
    </source>
</evidence>
<dbReference type="GO" id="GO:0005737">
    <property type="term" value="C:cytoplasm"/>
    <property type="evidence" value="ECO:0007669"/>
    <property type="project" value="TreeGrafter"/>
</dbReference>
<feature type="binding site" evidence="4">
    <location>
        <begin position="565"/>
        <end position="567"/>
    </location>
    <ligand>
        <name>FAD</name>
        <dbReference type="ChEBI" id="CHEBI:57692"/>
    </ligand>
</feature>
<dbReference type="InterPro" id="IPR005101">
    <property type="entry name" value="Cryptochr/Photolyase_FAD-bd"/>
</dbReference>
<dbReference type="GO" id="GO:0032922">
    <property type="term" value="P:circadian regulation of gene expression"/>
    <property type="evidence" value="ECO:0007669"/>
    <property type="project" value="TreeGrafter"/>
</dbReference>
<dbReference type="PANTHER" id="PTHR11455">
    <property type="entry name" value="CRYPTOCHROME"/>
    <property type="match status" value="1"/>
</dbReference>
<dbReference type="Gene3D" id="1.25.40.80">
    <property type="match status" value="2"/>
</dbReference>
<comment type="similarity">
    <text evidence="1">Belongs to the DNA photolyase class-1 family.</text>
</comment>
<evidence type="ECO:0000256" key="1">
    <source>
        <dbReference type="ARBA" id="ARBA00005862"/>
    </source>
</evidence>
<dbReference type="InterPro" id="IPR036155">
    <property type="entry name" value="Crypto/Photolyase_N_sf"/>
</dbReference>
<evidence type="ECO:0000256" key="5">
    <source>
        <dbReference type="PIRSR" id="PIRSR602081-2"/>
    </source>
</evidence>
<evidence type="ECO:0000256" key="2">
    <source>
        <dbReference type="ARBA" id="ARBA00022630"/>
    </source>
</evidence>
<dbReference type="EMBL" id="SHOA02000003">
    <property type="protein sequence ID" value="TDH67648.1"/>
    <property type="molecule type" value="Genomic_DNA"/>
</dbReference>
<evidence type="ECO:0000256" key="3">
    <source>
        <dbReference type="ARBA" id="ARBA00022827"/>
    </source>
</evidence>
<gene>
    <name evidence="7" type="ORF">CCR75_005323</name>
</gene>
<dbReference type="GeneID" id="94349076"/>
<dbReference type="Gene3D" id="1.10.579.10">
    <property type="entry name" value="DNA Cyclobutane Dipyrimidine Photolyase, subunit A, domain 3"/>
    <property type="match status" value="2"/>
</dbReference>
<dbReference type="Proteomes" id="UP000294530">
    <property type="component" value="Unassembled WGS sequence"/>
</dbReference>
<evidence type="ECO:0000313" key="7">
    <source>
        <dbReference type="EMBL" id="TDH67648.1"/>
    </source>
</evidence>
<proteinExistence type="inferred from homology"/>
<feature type="site" description="Electron transfer via tryptophanyl radical" evidence="5">
    <location>
        <position position="575"/>
    </location>
</feature>
<dbReference type="Gene3D" id="3.40.50.620">
    <property type="entry name" value="HUPs"/>
    <property type="match status" value="2"/>
</dbReference>
<dbReference type="SUPFAM" id="SSF48173">
    <property type="entry name" value="Cryptochrome/photolyase FAD-binding domain"/>
    <property type="match status" value="2"/>
</dbReference>
<dbReference type="RefSeq" id="XP_067817147.1">
    <property type="nucleotide sequence ID" value="XM_067963405.1"/>
</dbReference>
<dbReference type="PANTHER" id="PTHR11455:SF9">
    <property type="entry name" value="CRYPTOCHROME CIRCADIAN CLOCK 5 ISOFORM X1"/>
    <property type="match status" value="1"/>
</dbReference>
<evidence type="ECO:0000313" key="8">
    <source>
        <dbReference type="Proteomes" id="UP000294530"/>
    </source>
</evidence>
<reference evidence="7 8" key="1">
    <citation type="journal article" date="2021" name="Genome Biol.">
        <title>AFLAP: assembly-free linkage analysis pipeline using k-mers from genome sequencing data.</title>
        <authorList>
            <person name="Fletcher K."/>
            <person name="Zhang L."/>
            <person name="Gil J."/>
            <person name="Han R."/>
            <person name="Cavanaugh K."/>
            <person name="Michelmore R."/>
        </authorList>
    </citation>
    <scope>NUCLEOTIDE SEQUENCE [LARGE SCALE GENOMIC DNA]</scope>
    <source>
        <strain evidence="7 8">SF5</strain>
    </source>
</reference>
<evidence type="ECO:0000259" key="6">
    <source>
        <dbReference type="PROSITE" id="PS51645"/>
    </source>
</evidence>
<accession>A0A976ICV2</accession>
<dbReference type="InterPro" id="IPR036134">
    <property type="entry name" value="Crypto/Photolyase_FAD-like_sf"/>
</dbReference>
<sequence length="1362" mass="154423">MVASLPPLEDAGDGESDTDFVEFAASLLDADDGESVLLESTLDAATLEAVHAAINDPQASALDTILTSNLSLQLQQQQSQLDEQMNVSKINEFGPEMDKGAQIDDVLRVLVWFRRDLRMHDNLALSAALEWTKANQVGSKVVFIPLYIVHRPKIMRCGVNRFQFMLESVSDLASVLAARGSRLVVARGDGLQVLRRLLPAWRISHLFFDGASEPFAIDRDNRVVALTESLGVQTHITHGYTLYNLDAVIRSNNGKPPKTYTAFLRALALEPDPPKPLPTPEKVPAPVYLPSELYQQVVDYWKNRQKGNCTASFADVRVRRTEDEEKNQMEDTWEEITHEIEEIAGPELQFTLPEVVDFGYVVPDRHPFIYGGEQIALSILHDYCRNEGRVVKFEKPKTSPAQMTPSASTTSLSPYLYFGCISPRTFLHHVRGIQEHYAKALSATPVSLDGQLLWREFFHCHGRANPYFDKMEESPTCLQIDWRWHTIPEKEEDLTDDDKLARSHFKSWTEGQTGFPWIDAIMTQLKVEGWMHHLARHSVACFLTRGDLYISWVRGLEVFQERLIDHDWSINAGNWLWLSSSYFFAAYFRVYSPSTFGKKWDPEGLFIRKYVPALSNMPNKYIYEPWKAPMTVQYAAGCLVGKDYPFPIVDHKIAMRRCMAGMKKSYGINKFGTPPVPRVLSSPRTKRLREVDESGGSQCAEPMKIKRQRSMSTFHVDGLPTLQIDVDDGGSAGGFLDQEDASSFEHGLQDCESDMATVTSSFSALNGDMSLKRSHSLACGFKRRAIVWFRRDMRLHDNLALTAAMRAQEQLYRTNNEEMALLPIYILHRPRHKRCGAVRFQFLLEAVSDLGNSIAKLQGRLLVLRGESEDVLRVVMAAWGVTDLFFESSVMPYAVDRDTRVCAIAESLDVKVTKIRGGTLFDPLEIIRLNGGQTPTEFERLLEITNKMPQPAQPIPAPVELKHAASFSIEQLTQWLQDSCYHDRCVADAIAGIGEGEADLRPFRVPSLTAFGLTPPDPHTPFVGGESEALKRLDAFCEDERRVGLFEKPKTSPVAVEAPSTTSLSAYLTFGCLSAREFFYRIMFIQLQFPHRPGFPVQVTLEGQLMWREFFYCYACGTPNFDSLKRNRGCKQIQWRLLNDEDAKGDSRIVEPDDVLAERQLQCWKDGRTGFPWIDAVMRQINQEGWTHHAGRHAAACFLTRGMLYISWSRGASYFQEKMIDMDWPINIGNWLWVSASCFFTNYRRVASPSTFPQRWDPQGQFIRKYIPALRNMPDKFVYEPWKAPLKVQRDAGCLIGKDYPFPIVDSKLAMTRCLADMSLAFSDTEHVIATNTRIEADEGEAGFCTDDMCYSYRDAASIVQV</sequence>
<dbReference type="GO" id="GO:0071949">
    <property type="term" value="F:FAD binding"/>
    <property type="evidence" value="ECO:0007669"/>
    <property type="project" value="TreeGrafter"/>
</dbReference>
<keyword evidence="8" id="KW-1185">Reference proteome</keyword>
<dbReference type="SUPFAM" id="SSF52425">
    <property type="entry name" value="Cryptochrome/photolyase, N-terminal domain"/>
    <property type="match status" value="2"/>
</dbReference>
<dbReference type="InterPro" id="IPR014729">
    <property type="entry name" value="Rossmann-like_a/b/a_fold"/>
</dbReference>
<dbReference type="GO" id="GO:0003904">
    <property type="term" value="F:deoxyribodipyrimidine photo-lyase activity"/>
    <property type="evidence" value="ECO:0007669"/>
    <property type="project" value="TreeGrafter"/>
</dbReference>
<feature type="binding site" evidence="4">
    <location>
        <begin position="451"/>
        <end position="458"/>
    </location>
    <ligand>
        <name>FAD</name>
        <dbReference type="ChEBI" id="CHEBI:57692"/>
    </ligand>
</feature>
<dbReference type="InterPro" id="IPR002081">
    <property type="entry name" value="Cryptochrome/DNA_photolyase_1"/>
</dbReference>
<dbReference type="PROSITE" id="PS51645">
    <property type="entry name" value="PHR_CRY_ALPHA_BETA"/>
    <property type="match status" value="2"/>
</dbReference>
<feature type="site" description="Electron transfer via tryptophanyl radical" evidence="5">
    <location>
        <position position="552"/>
    </location>
</feature>
<dbReference type="OrthoDB" id="435881at2759"/>
<feature type="site" description="Electron transfer via tryptophanyl radical" evidence="5">
    <location>
        <position position="482"/>
    </location>
</feature>
<name>A0A976ICV2_BRELC</name>
<keyword evidence="3 4" id="KW-0274">FAD</keyword>
<protein>
    <recommendedName>
        <fullName evidence="6">Photolyase/cryptochrome alpha/beta domain-containing protein</fullName>
    </recommendedName>
</protein>
<dbReference type="KEGG" id="blac:94349076"/>
<keyword evidence="2 4" id="KW-0285">Flavoprotein</keyword>
<organism evidence="7 8">
    <name type="scientific">Bremia lactucae</name>
    <name type="common">Lettuce downy mildew</name>
    <dbReference type="NCBI Taxonomy" id="4779"/>
    <lineage>
        <taxon>Eukaryota</taxon>
        <taxon>Sar</taxon>
        <taxon>Stramenopiles</taxon>
        <taxon>Oomycota</taxon>
        <taxon>Peronosporomycetes</taxon>
        <taxon>Peronosporales</taxon>
        <taxon>Peronosporaceae</taxon>
        <taxon>Bremia</taxon>
    </lineage>
</organism>
<dbReference type="GO" id="GO:0043153">
    <property type="term" value="P:entrainment of circadian clock by photoperiod"/>
    <property type="evidence" value="ECO:0007669"/>
    <property type="project" value="TreeGrafter"/>
</dbReference>
<feature type="binding site" evidence="4">
    <location>
        <begin position="409"/>
        <end position="413"/>
    </location>
    <ligand>
        <name>FAD</name>
        <dbReference type="ChEBI" id="CHEBI:57692"/>
    </ligand>
</feature>
<feature type="domain" description="Photolyase/cryptochrome alpha/beta" evidence="6">
    <location>
        <begin position="783"/>
        <end position="920"/>
    </location>
</feature>
<comment type="caution">
    <text evidence="7">The sequence shown here is derived from an EMBL/GenBank/DDBJ whole genome shotgun (WGS) entry which is preliminary data.</text>
</comment>